<keyword evidence="2" id="KW-1277">Toxin-antitoxin system</keyword>
<dbReference type="Proteomes" id="UP000008809">
    <property type="component" value="Chromosome"/>
</dbReference>
<sequence length="121" mass="12915">MIAQGEAERLHLSVVTVAEIERGLRKLARAGGTARAQALSEWLRELIDLYGDRLLPIDAATARIAGEIEDQAIANGAHPGFADVLIAATARAHALDLLTANIKHFRPLGISCFNPVDGLPD</sequence>
<dbReference type="SUPFAM" id="SSF88723">
    <property type="entry name" value="PIN domain-like"/>
    <property type="match status" value="1"/>
</dbReference>
<dbReference type="EMBL" id="CP000250">
    <property type="protein sequence ID" value="ABD05287.1"/>
    <property type="molecule type" value="Genomic_DNA"/>
</dbReference>
<dbReference type="KEGG" id="rpb:RPB_0576"/>
<dbReference type="AlphaFoldDB" id="Q2J2M3"/>
<dbReference type="Pfam" id="PF01850">
    <property type="entry name" value="PIN"/>
    <property type="match status" value="1"/>
</dbReference>
<dbReference type="InterPro" id="IPR002716">
    <property type="entry name" value="PIN_dom"/>
</dbReference>
<gene>
    <name evidence="9" type="ordered locus">RPB_0576</name>
</gene>
<evidence type="ECO:0000313" key="9">
    <source>
        <dbReference type="EMBL" id="ABD05287.1"/>
    </source>
</evidence>
<proteinExistence type="inferred from homology"/>
<dbReference type="InterPro" id="IPR029060">
    <property type="entry name" value="PIN-like_dom_sf"/>
</dbReference>
<evidence type="ECO:0000256" key="6">
    <source>
        <dbReference type="ARBA" id="ARBA00022842"/>
    </source>
</evidence>
<evidence type="ECO:0000256" key="1">
    <source>
        <dbReference type="ARBA" id="ARBA00001946"/>
    </source>
</evidence>
<accession>Q2J2M3</accession>
<dbReference type="GO" id="GO:0016787">
    <property type="term" value="F:hydrolase activity"/>
    <property type="evidence" value="ECO:0007669"/>
    <property type="project" value="UniProtKB-KW"/>
</dbReference>
<evidence type="ECO:0000256" key="7">
    <source>
        <dbReference type="ARBA" id="ARBA00038093"/>
    </source>
</evidence>
<evidence type="ECO:0000256" key="3">
    <source>
        <dbReference type="ARBA" id="ARBA00022722"/>
    </source>
</evidence>
<name>Q2J2M3_RHOP2</name>
<evidence type="ECO:0000256" key="4">
    <source>
        <dbReference type="ARBA" id="ARBA00022723"/>
    </source>
</evidence>
<dbReference type="eggNOG" id="COG1487">
    <property type="taxonomic scope" value="Bacteria"/>
</dbReference>
<keyword evidence="4" id="KW-0479">Metal-binding</keyword>
<evidence type="ECO:0000256" key="2">
    <source>
        <dbReference type="ARBA" id="ARBA00022649"/>
    </source>
</evidence>
<keyword evidence="10" id="KW-1185">Reference proteome</keyword>
<feature type="domain" description="PIN" evidence="8">
    <location>
        <begin position="7"/>
        <end position="103"/>
    </location>
</feature>
<keyword evidence="3" id="KW-0540">Nuclease</keyword>
<keyword evidence="5" id="KW-0378">Hydrolase</keyword>
<dbReference type="HOGENOM" id="CLU_118482_8_0_5"/>
<reference evidence="9 10" key="1">
    <citation type="submission" date="2006-01" db="EMBL/GenBank/DDBJ databases">
        <title>Complete sequence of Rhodopseudomonas palustris HaA2.</title>
        <authorList>
            <consortium name="US DOE Joint Genome Institute"/>
            <person name="Copeland A."/>
            <person name="Lucas S."/>
            <person name="Lapidus A."/>
            <person name="Barry K."/>
            <person name="Detter J.C."/>
            <person name="Glavina T."/>
            <person name="Hammon N."/>
            <person name="Israni S."/>
            <person name="Pitluck S."/>
            <person name="Chain P."/>
            <person name="Malfatti S."/>
            <person name="Shin M."/>
            <person name="Vergez L."/>
            <person name="Schmutz J."/>
            <person name="Larimer F."/>
            <person name="Land M."/>
            <person name="Hauser L."/>
            <person name="Pelletier D.A."/>
            <person name="Kyrpides N."/>
            <person name="Anderson I."/>
            <person name="Oda Y."/>
            <person name="Harwood C.S."/>
            <person name="Richardson P."/>
        </authorList>
    </citation>
    <scope>NUCLEOTIDE SEQUENCE [LARGE SCALE GENOMIC DNA]</scope>
    <source>
        <strain evidence="9 10">HaA2</strain>
    </source>
</reference>
<dbReference type="GO" id="GO:0046872">
    <property type="term" value="F:metal ion binding"/>
    <property type="evidence" value="ECO:0007669"/>
    <property type="project" value="UniProtKB-KW"/>
</dbReference>
<dbReference type="STRING" id="316058.RPB_0576"/>
<dbReference type="InterPro" id="IPR050556">
    <property type="entry name" value="Type_II_TA_system_RNase"/>
</dbReference>
<comment type="cofactor">
    <cofactor evidence="1">
        <name>Mg(2+)</name>
        <dbReference type="ChEBI" id="CHEBI:18420"/>
    </cofactor>
</comment>
<evidence type="ECO:0000313" key="10">
    <source>
        <dbReference type="Proteomes" id="UP000008809"/>
    </source>
</evidence>
<organism evidence="9 10">
    <name type="scientific">Rhodopseudomonas palustris (strain HaA2)</name>
    <dbReference type="NCBI Taxonomy" id="316058"/>
    <lineage>
        <taxon>Bacteria</taxon>
        <taxon>Pseudomonadati</taxon>
        <taxon>Pseudomonadota</taxon>
        <taxon>Alphaproteobacteria</taxon>
        <taxon>Hyphomicrobiales</taxon>
        <taxon>Nitrobacteraceae</taxon>
        <taxon>Rhodopseudomonas</taxon>
    </lineage>
</organism>
<dbReference type="GO" id="GO:0004518">
    <property type="term" value="F:nuclease activity"/>
    <property type="evidence" value="ECO:0007669"/>
    <property type="project" value="UniProtKB-KW"/>
</dbReference>
<dbReference type="PANTHER" id="PTHR33653:SF1">
    <property type="entry name" value="RIBONUCLEASE VAPC2"/>
    <property type="match status" value="1"/>
</dbReference>
<keyword evidence="6" id="KW-0460">Magnesium</keyword>
<evidence type="ECO:0000259" key="8">
    <source>
        <dbReference type="Pfam" id="PF01850"/>
    </source>
</evidence>
<evidence type="ECO:0000256" key="5">
    <source>
        <dbReference type="ARBA" id="ARBA00022801"/>
    </source>
</evidence>
<dbReference type="PANTHER" id="PTHR33653">
    <property type="entry name" value="RIBONUCLEASE VAPC2"/>
    <property type="match status" value="1"/>
</dbReference>
<dbReference type="Gene3D" id="3.40.50.1010">
    <property type="entry name" value="5'-nuclease"/>
    <property type="match status" value="1"/>
</dbReference>
<comment type="similarity">
    <text evidence="7">Belongs to the PINc/VapC protein family.</text>
</comment>
<protein>
    <submittedName>
        <fullName evidence="9">PilT protein-like</fullName>
    </submittedName>
</protein>